<accession>A0ABN6S8G6</accession>
<organism evidence="3 4">
    <name type="scientific">Bombiscardovia nodaiensis</name>
    <dbReference type="NCBI Taxonomy" id="2932181"/>
    <lineage>
        <taxon>Bacteria</taxon>
        <taxon>Bacillati</taxon>
        <taxon>Actinomycetota</taxon>
        <taxon>Actinomycetes</taxon>
        <taxon>Bifidobacteriales</taxon>
        <taxon>Bifidobacteriaceae</taxon>
        <taxon>Bombiscardovia</taxon>
    </lineage>
</organism>
<gene>
    <name evidence="3" type="ORF">KIM372_03440</name>
</gene>
<feature type="region of interest" description="Disordered" evidence="1">
    <location>
        <begin position="32"/>
        <end position="93"/>
    </location>
</feature>
<protein>
    <recommendedName>
        <fullName evidence="5">Lipoprotein</fullName>
    </recommendedName>
</protein>
<dbReference type="EMBL" id="AP026798">
    <property type="protein sequence ID" value="BDR52437.1"/>
    <property type="molecule type" value="Genomic_DNA"/>
</dbReference>
<proteinExistence type="predicted"/>
<keyword evidence="2" id="KW-0732">Signal</keyword>
<sequence>MANRNRKNRSIKVVGALALSLSILLASAACGSSSSSAAPEPSASSSHSSRSRVPSPKSSKKPQSQSFPSVPQADKPSDGGSSAVPSPAPVEPNKKVAASIPELAQKKLEGLRVSDQQKDILDRTVRNGSMSTADYESAWANVKHCMADKGYPNYELPKTSSGLYETILPFSQANRESWYVADAYNACVNMYAADVSPVYTAQVSNPKLYADPMQAAVDCLHRQSLVPDNYTLEQFNREMNPGDRASGKADPLPFDPKDDEVQSCLVPNGILMQDDNNVVRFSLEEGN</sequence>
<feature type="chain" id="PRO_5046494341" description="Lipoprotein" evidence="2">
    <location>
        <begin position="29"/>
        <end position="287"/>
    </location>
</feature>
<evidence type="ECO:0000313" key="4">
    <source>
        <dbReference type="Proteomes" id="UP001321766"/>
    </source>
</evidence>
<feature type="compositionally biased region" description="Low complexity" evidence="1">
    <location>
        <begin position="32"/>
        <end position="85"/>
    </location>
</feature>
<evidence type="ECO:0000256" key="2">
    <source>
        <dbReference type="SAM" id="SignalP"/>
    </source>
</evidence>
<reference evidence="3 4" key="1">
    <citation type="journal article" date="2023" name="Microbiol. Spectr.">
        <title>Symbiosis of Carpenter Bees with Uncharacterized Lactic Acid Bacteria Showing NAD Auxotrophy.</title>
        <authorList>
            <person name="Kawasaki S."/>
            <person name="Ozawa K."/>
            <person name="Mori T."/>
            <person name="Yamamoto A."/>
            <person name="Ito M."/>
            <person name="Ohkuma M."/>
            <person name="Sakamoto M."/>
            <person name="Matsutani M."/>
        </authorList>
    </citation>
    <scope>NUCLEOTIDE SEQUENCE [LARGE SCALE GENOMIC DNA]</scope>
    <source>
        <strain evidence="3 4">Kim37-2</strain>
    </source>
</reference>
<keyword evidence="4" id="KW-1185">Reference proteome</keyword>
<evidence type="ECO:0000313" key="3">
    <source>
        <dbReference type="EMBL" id="BDR52437.1"/>
    </source>
</evidence>
<evidence type="ECO:0008006" key="5">
    <source>
        <dbReference type="Google" id="ProtNLM"/>
    </source>
</evidence>
<dbReference type="PROSITE" id="PS51257">
    <property type="entry name" value="PROKAR_LIPOPROTEIN"/>
    <property type="match status" value="1"/>
</dbReference>
<name>A0ABN6S8G6_9BIFI</name>
<dbReference type="Proteomes" id="UP001321766">
    <property type="component" value="Chromosome"/>
</dbReference>
<feature type="signal peptide" evidence="2">
    <location>
        <begin position="1"/>
        <end position="28"/>
    </location>
</feature>
<evidence type="ECO:0000256" key="1">
    <source>
        <dbReference type="SAM" id="MobiDB-lite"/>
    </source>
</evidence>